<dbReference type="RefSeq" id="WP_049739348.1">
    <property type="nucleotide sequence ID" value="NZ_BJON01000023.1"/>
</dbReference>
<reference evidence="3" key="2">
    <citation type="submission" date="2015-07" db="EMBL/GenBank/DDBJ databases">
        <title>MeaNS - Measles Nucleotide Surveillance Program.</title>
        <authorList>
            <person name="Tran T."/>
            <person name="Druce J."/>
        </authorList>
    </citation>
    <scope>NUCLEOTIDE SEQUENCE</scope>
    <source>
        <strain evidence="3">DSM 9887</strain>
    </source>
</reference>
<dbReference type="PANTHER" id="PTHR43792:SF9">
    <property type="entry name" value="RIBOSOMAL-PROTEIN-ALANINE ACETYLTRANSFERASE"/>
    <property type="match status" value="1"/>
</dbReference>
<reference evidence="2 5" key="3">
    <citation type="submission" date="2019-06" db="EMBL/GenBank/DDBJ databases">
        <title>Whole genome shotgun sequence of Brevibacillus reuszeri NBRC 15719.</title>
        <authorList>
            <person name="Hosoyama A."/>
            <person name="Uohara A."/>
            <person name="Ohji S."/>
            <person name="Ichikawa N."/>
        </authorList>
    </citation>
    <scope>NUCLEOTIDE SEQUENCE [LARGE SCALE GENOMIC DNA]</scope>
    <source>
        <strain evidence="2 5">NBRC 15719</strain>
    </source>
</reference>
<reference evidence="4" key="1">
    <citation type="submission" date="2015-07" db="EMBL/GenBank/DDBJ databases">
        <title>Genome sequencing project for genomic taxonomy and phylogenomics of Bacillus-like bacteria.</title>
        <authorList>
            <person name="Liu B."/>
            <person name="Wang J."/>
            <person name="Zhu Y."/>
            <person name="Liu G."/>
            <person name="Chen Q."/>
            <person name="Chen Z."/>
            <person name="Lan J."/>
            <person name="Che J."/>
            <person name="Ge C."/>
            <person name="Shi H."/>
            <person name="Pan Z."/>
            <person name="Liu X."/>
        </authorList>
    </citation>
    <scope>NUCLEOTIDE SEQUENCE [LARGE SCALE GENOMIC DNA]</scope>
    <source>
        <strain evidence="4">DSM 9887</strain>
    </source>
</reference>
<evidence type="ECO:0000313" key="4">
    <source>
        <dbReference type="Proteomes" id="UP000036834"/>
    </source>
</evidence>
<feature type="domain" description="N-acetyltransferase" evidence="1">
    <location>
        <begin position="41"/>
        <end position="193"/>
    </location>
</feature>
<dbReference type="Proteomes" id="UP000319578">
    <property type="component" value="Unassembled WGS sequence"/>
</dbReference>
<organism evidence="3 4">
    <name type="scientific">Brevibacillus reuszeri</name>
    <dbReference type="NCBI Taxonomy" id="54915"/>
    <lineage>
        <taxon>Bacteria</taxon>
        <taxon>Bacillati</taxon>
        <taxon>Bacillota</taxon>
        <taxon>Bacilli</taxon>
        <taxon>Bacillales</taxon>
        <taxon>Paenibacillaceae</taxon>
        <taxon>Brevibacillus</taxon>
    </lineage>
</organism>
<dbReference type="AlphaFoldDB" id="A0A0K9YNX4"/>
<dbReference type="GO" id="GO:0005737">
    <property type="term" value="C:cytoplasm"/>
    <property type="evidence" value="ECO:0007669"/>
    <property type="project" value="TreeGrafter"/>
</dbReference>
<dbReference type="EMBL" id="BJON01000023">
    <property type="protein sequence ID" value="GED71764.1"/>
    <property type="molecule type" value="Genomic_DNA"/>
</dbReference>
<evidence type="ECO:0000259" key="1">
    <source>
        <dbReference type="PROSITE" id="PS51186"/>
    </source>
</evidence>
<dbReference type="PROSITE" id="PS51186">
    <property type="entry name" value="GNAT"/>
    <property type="match status" value="1"/>
</dbReference>
<dbReference type="SUPFAM" id="SSF55729">
    <property type="entry name" value="Acyl-CoA N-acyltransferases (Nat)"/>
    <property type="match status" value="1"/>
</dbReference>
<dbReference type="InterPro" id="IPR016181">
    <property type="entry name" value="Acyl_CoA_acyltransferase"/>
</dbReference>
<keyword evidence="3" id="KW-0808">Transferase</keyword>
<dbReference type="InterPro" id="IPR051531">
    <property type="entry name" value="N-acetyltransferase"/>
</dbReference>
<dbReference type="Proteomes" id="UP000036834">
    <property type="component" value="Unassembled WGS sequence"/>
</dbReference>
<protein>
    <submittedName>
        <fullName evidence="3">GCN5 family acetyltransferase</fullName>
    </submittedName>
    <submittedName>
        <fullName evidence="2">N-acetyltransferase</fullName>
    </submittedName>
</protein>
<dbReference type="PANTHER" id="PTHR43792">
    <property type="entry name" value="GNAT FAMILY, PUTATIVE (AFU_ORTHOLOGUE AFUA_3G00765)-RELATED-RELATED"/>
    <property type="match status" value="1"/>
</dbReference>
<accession>A0A0K9YNX4</accession>
<gene>
    <name evidence="3" type="ORF">ADS79_15595</name>
    <name evidence="2" type="ORF">BRE01_54660</name>
</gene>
<evidence type="ECO:0000313" key="3">
    <source>
        <dbReference type="EMBL" id="KNB70371.1"/>
    </source>
</evidence>
<keyword evidence="5" id="KW-1185">Reference proteome</keyword>
<sequence>MDANTRSVSEEFIFTIDCPDVILREFVVTDLDIFHSLTWQPEIYEYLPGWNVSKEQRKDWFFNYEIPQNKQFFSAVSKGDDIGDLRLRLGIILKETGEFIGWCCSGMKDELPPPNREIMYGISKDHRGKGYTTQASQGMIHYLFENTNVEVLNAIALINNIPSNKVIQKCGFTFQSMIEIDNEKYYYYKLDKKDWQANVREVQTDY</sequence>
<dbReference type="OrthoDB" id="275901at2"/>
<dbReference type="InterPro" id="IPR000182">
    <property type="entry name" value="GNAT_dom"/>
</dbReference>
<dbReference type="STRING" id="54915.ADS79_15595"/>
<name>A0A0K9YNX4_9BACL</name>
<dbReference type="PATRIC" id="fig|54915.3.peg.2133"/>
<dbReference type="Gene3D" id="3.40.630.30">
    <property type="match status" value="1"/>
</dbReference>
<evidence type="ECO:0000313" key="5">
    <source>
        <dbReference type="Proteomes" id="UP000319578"/>
    </source>
</evidence>
<comment type="caution">
    <text evidence="3">The sequence shown here is derived from an EMBL/GenBank/DDBJ whole genome shotgun (WGS) entry which is preliminary data.</text>
</comment>
<dbReference type="GO" id="GO:0008999">
    <property type="term" value="F:protein-N-terminal-alanine acetyltransferase activity"/>
    <property type="evidence" value="ECO:0007669"/>
    <property type="project" value="TreeGrafter"/>
</dbReference>
<dbReference type="EMBL" id="LGIQ01000009">
    <property type="protein sequence ID" value="KNB70371.1"/>
    <property type="molecule type" value="Genomic_DNA"/>
</dbReference>
<proteinExistence type="predicted"/>
<evidence type="ECO:0000313" key="2">
    <source>
        <dbReference type="EMBL" id="GED71764.1"/>
    </source>
</evidence>
<dbReference type="Pfam" id="PF13302">
    <property type="entry name" value="Acetyltransf_3"/>
    <property type="match status" value="1"/>
</dbReference>